<keyword evidence="2" id="KW-1185">Reference proteome</keyword>
<comment type="caution">
    <text evidence="1">The sequence shown here is derived from an EMBL/GenBank/DDBJ whole genome shotgun (WGS) entry which is preliminary data.</text>
</comment>
<name>L8WV66_THACA</name>
<dbReference type="HOGENOM" id="CLU_2428577_0_0_1"/>
<proteinExistence type="predicted"/>
<protein>
    <submittedName>
        <fullName evidence="1">Uncharacterized protein</fullName>
    </submittedName>
</protein>
<reference evidence="1 2" key="1">
    <citation type="journal article" date="2013" name="Nat. Commun.">
        <title>The evolution and pathogenic mechanisms of the rice sheath blight pathogen.</title>
        <authorList>
            <person name="Zheng A."/>
            <person name="Lin R."/>
            <person name="Xu L."/>
            <person name="Qin P."/>
            <person name="Tang C."/>
            <person name="Ai P."/>
            <person name="Zhang D."/>
            <person name="Liu Y."/>
            <person name="Sun Z."/>
            <person name="Feng H."/>
            <person name="Wang Y."/>
            <person name="Chen Y."/>
            <person name="Liang X."/>
            <person name="Fu R."/>
            <person name="Li Q."/>
            <person name="Zhang J."/>
            <person name="Yu X."/>
            <person name="Xie Z."/>
            <person name="Ding L."/>
            <person name="Guan P."/>
            <person name="Tang J."/>
            <person name="Liang Y."/>
            <person name="Wang S."/>
            <person name="Deng Q."/>
            <person name="Li S."/>
            <person name="Zhu J."/>
            <person name="Wang L."/>
            <person name="Liu H."/>
            <person name="Li P."/>
        </authorList>
    </citation>
    <scope>NUCLEOTIDE SEQUENCE [LARGE SCALE GENOMIC DNA]</scope>
    <source>
        <strain evidence="2">AG-1 IA</strain>
    </source>
</reference>
<evidence type="ECO:0000313" key="1">
    <source>
        <dbReference type="EMBL" id="ELU40229.1"/>
    </source>
</evidence>
<evidence type="ECO:0000313" key="2">
    <source>
        <dbReference type="Proteomes" id="UP000011668"/>
    </source>
</evidence>
<dbReference type="EMBL" id="AFRT01001482">
    <property type="protein sequence ID" value="ELU40229.1"/>
    <property type="molecule type" value="Genomic_DNA"/>
</dbReference>
<accession>L8WV66</accession>
<organism evidence="1 2">
    <name type="scientific">Thanatephorus cucumeris (strain AG1-IA)</name>
    <name type="common">Rice sheath blight fungus</name>
    <name type="synonym">Rhizoctonia solani</name>
    <dbReference type="NCBI Taxonomy" id="983506"/>
    <lineage>
        <taxon>Eukaryota</taxon>
        <taxon>Fungi</taxon>
        <taxon>Dikarya</taxon>
        <taxon>Basidiomycota</taxon>
        <taxon>Agaricomycotina</taxon>
        <taxon>Agaricomycetes</taxon>
        <taxon>Cantharellales</taxon>
        <taxon>Ceratobasidiaceae</taxon>
        <taxon>Rhizoctonia</taxon>
        <taxon>Rhizoctonia solani AG-1</taxon>
    </lineage>
</organism>
<dbReference type="AlphaFoldDB" id="L8WV66"/>
<sequence length="91" mass="10887">MKGYPRKRPARAPHISNLVGQCQKCVLRVWYLRAINLVRSASLKKYTISTSGLVLVAINCWNKKKRTRMERYSSEWKEQEHGYNYHLWARY</sequence>
<dbReference type="Proteomes" id="UP000011668">
    <property type="component" value="Unassembled WGS sequence"/>
</dbReference>
<gene>
    <name evidence="1" type="ORF">AG1IA_05748</name>
</gene>